<proteinExistence type="predicted"/>
<evidence type="ECO:0000313" key="2">
    <source>
        <dbReference type="EMBL" id="QOR69181.1"/>
    </source>
</evidence>
<protein>
    <submittedName>
        <fullName evidence="2">Uncharacterized protein</fullName>
    </submittedName>
</protein>
<dbReference type="KEGG" id="halt:IM660_10625"/>
<dbReference type="EMBL" id="CP063169">
    <property type="protein sequence ID" value="QOR69181.1"/>
    <property type="molecule type" value="Genomic_DNA"/>
</dbReference>
<reference evidence="2 3" key="1">
    <citation type="submission" date="2020-10" db="EMBL/GenBank/DDBJ databases">
        <title>Haloactinobacterium sp. RN3S43, a bacterium isolated from saline soil.</title>
        <authorList>
            <person name="Sun J.-Q."/>
        </authorList>
    </citation>
    <scope>NUCLEOTIDE SEQUENCE [LARGE SCALE GENOMIC DNA]</scope>
    <source>
        <strain evidence="2 3">RN3S43</strain>
    </source>
</reference>
<dbReference type="RefSeq" id="WP_193495366.1">
    <property type="nucleotide sequence ID" value="NZ_CP063169.1"/>
</dbReference>
<name>A0A7M1SP25_9MICO</name>
<keyword evidence="3" id="KW-1185">Reference proteome</keyword>
<sequence>MSTATLTITSAEEPRLRQVMKDIQKDVAAYYAETARGGDLGVHARNWLSRVQNLNDLLTERLGDKVTYLALFKPTPTPGAELINAVKYARNVDQHLMFEVSPSEDGLIGGAHGMRTYGCWRPIPAATHTELRPGTQALLPAYQANMEGKELTGTMLAVLRFFADIAPQIVHRDHRGEWTGFPLKSQPAVGDPLHPEEPVGDIAAANVWLNGRRPNGDLRVVIGQFTMEESPYLVGFTFADQLSFSPFVETPEQVTYDMATGFAYLQGDVAANVENVTDKFPMPPDGAVLRSPKDVTTWATPLTQTSYGTDWMTGLTPTVGGTSSLSSTRVGSRTMLRTSNAGRSGCTPRCRRASPCPEQQPRGSGWSR</sequence>
<evidence type="ECO:0000313" key="3">
    <source>
        <dbReference type="Proteomes" id="UP000593758"/>
    </source>
</evidence>
<dbReference type="AlphaFoldDB" id="A0A7M1SP25"/>
<dbReference type="Proteomes" id="UP000593758">
    <property type="component" value="Chromosome"/>
</dbReference>
<evidence type="ECO:0000256" key="1">
    <source>
        <dbReference type="SAM" id="MobiDB-lite"/>
    </source>
</evidence>
<organism evidence="2 3">
    <name type="scientific">Ruania alkalisoli</name>
    <dbReference type="NCBI Taxonomy" id="2779775"/>
    <lineage>
        <taxon>Bacteria</taxon>
        <taxon>Bacillati</taxon>
        <taxon>Actinomycetota</taxon>
        <taxon>Actinomycetes</taxon>
        <taxon>Micrococcales</taxon>
        <taxon>Ruaniaceae</taxon>
        <taxon>Ruania</taxon>
    </lineage>
</organism>
<feature type="compositionally biased region" description="Polar residues" evidence="1">
    <location>
        <begin position="318"/>
        <end position="342"/>
    </location>
</feature>
<feature type="region of interest" description="Disordered" evidence="1">
    <location>
        <begin position="318"/>
        <end position="368"/>
    </location>
</feature>
<accession>A0A7M1SP25</accession>
<gene>
    <name evidence="2" type="ORF">IM660_10625</name>
</gene>